<keyword evidence="7 11" id="KW-0505">Motor protein</keyword>
<dbReference type="GO" id="GO:0005874">
    <property type="term" value="C:microtubule"/>
    <property type="evidence" value="ECO:0007669"/>
    <property type="project" value="UniProtKB-KW"/>
</dbReference>
<evidence type="ECO:0000256" key="2">
    <source>
        <dbReference type="ARBA" id="ARBA00022490"/>
    </source>
</evidence>
<protein>
    <recommendedName>
        <fullName evidence="13">Kinesin motor domain-containing protein</fullName>
    </recommendedName>
</protein>
<feature type="binding site" evidence="11">
    <location>
        <begin position="87"/>
        <end position="94"/>
    </location>
    <ligand>
        <name>ATP</name>
        <dbReference type="ChEBI" id="CHEBI:30616"/>
    </ligand>
</feature>
<dbReference type="GO" id="GO:0003777">
    <property type="term" value="F:microtubule motor activity"/>
    <property type="evidence" value="ECO:0007669"/>
    <property type="project" value="InterPro"/>
</dbReference>
<evidence type="ECO:0000256" key="6">
    <source>
        <dbReference type="ARBA" id="ARBA00023054"/>
    </source>
</evidence>
<evidence type="ECO:0000256" key="11">
    <source>
        <dbReference type="PROSITE-ProRule" id="PRU00283"/>
    </source>
</evidence>
<dbReference type="GO" id="GO:0008017">
    <property type="term" value="F:microtubule binding"/>
    <property type="evidence" value="ECO:0007669"/>
    <property type="project" value="InterPro"/>
</dbReference>
<accession>A0A8S1JRD8</accession>
<dbReference type="FunFam" id="2.130.10.10:FF:002448">
    <property type="entry name" value="Uncharacterized protein"/>
    <property type="match status" value="1"/>
</dbReference>
<comment type="subcellular location">
    <subcellularLocation>
        <location evidence="1">Cytoplasm</location>
        <location evidence="1">Cytoskeleton</location>
    </subcellularLocation>
</comment>
<dbReference type="PROSITE" id="PS00411">
    <property type="entry name" value="KINESIN_MOTOR_1"/>
    <property type="match status" value="1"/>
</dbReference>
<organism evidence="14 15">
    <name type="scientific">Paramecium primaurelia</name>
    <dbReference type="NCBI Taxonomy" id="5886"/>
    <lineage>
        <taxon>Eukaryota</taxon>
        <taxon>Sar</taxon>
        <taxon>Alveolata</taxon>
        <taxon>Ciliophora</taxon>
        <taxon>Intramacronucleata</taxon>
        <taxon>Oligohymenophorea</taxon>
        <taxon>Peniculida</taxon>
        <taxon>Parameciidae</taxon>
        <taxon>Paramecium</taxon>
    </lineage>
</organism>
<dbReference type="EMBL" id="CAJJDM010000004">
    <property type="protein sequence ID" value="CAD8044761.1"/>
    <property type="molecule type" value="Genomic_DNA"/>
</dbReference>
<keyword evidence="10" id="KW-0853">WD repeat</keyword>
<comment type="similarity">
    <text evidence="9">Belongs to the TRAFAC class myosin-kinesin ATPase superfamily. Kinesin family. KIN-5/BimC subfamily.</text>
</comment>
<sequence>MDMQDQQLNVQVAVRIRPLNQKEIIAKEDSCLRSDRKTIIIPQNGKSFSFDHVFDQDSSQDQIFQSCVTNLILRCFEGYNSTILAYGQTGSGKTYTMGTSAIDQFTGQNLNSLQNQNDCGMIPRVIYFLFEEIEKRKQEQDINITCSYVELYNEQIIDLLNEQIIQTNVQPTIREEKDHTISIQNLTTIPVTNPQYMIQILNRGGAHRTTSATLMNLNSSRSHAIFTIYFEINRESEEGSLKAKFHFVDLAGSERLKKTQAIGKQMEEGININQSLLVLGNVIKTLSDQKKSAHVPYRESKLTRILQDSLGGNSNTCMIACISPASSNYEETINTLKYASRAREIKNKPTQNRDPHVAQVMALKQTINYLNDQIKQYQQLLIDNNINTDSIKINQNLITDLIYKNQQENCTNHTEQINKLKSQNQQFDQQLQKIQKDFLLLQKDYSESEIECFKAKKQRDQVLKWFQDARKLLIQNNITQNFVEDLSLDSCYNEIFNLKKIVQEQEQKIQELQQRNDILIKESHRDQKLLLIQYHKQNKLLNLEESNDDFEMNETEFFENDQKIEEQENNLIEIDNQQTQIKLQLQNEIKQDYHKQIVNLELEKFNLQRQIITKQDSTQINILKLKIQEYETKILEMKQKDTMSKQLNKKLEEQESQVNNLKNNIESMKRQKVELLKKMKQENQKYMKEKDEQQKELIKTKKLKIQQDTILCKLKNENTKKDIQLKRKDDELLKQKNEKLVIKQHNKYNPNQSIQYDSFQKQIDDLFNELIMGQQAEDQITLEYKQMEEIQEELQIIQKKICSIQIKIDQLQFDIEQSKNQLNNEILKQLEIELSDYQEKRENIKETIEFQVQKINEYRTVTQKSNEYYTIMFTNQYFKDLPNWCIRSFRYIIDNWVKDHMMMSDYAQQIEDLNQANQLLMSSRPSPIKKSARSSTPNDDLKRQLNEYKRKLQVSQNTCRTTSLELDYYKNFYNEQINKQQKDKSIGLKSQLQHSNSNYIVRNYYPKDVKNEQETQTLSRTKSIGPISTSARVRSSYSMADYINSSQDLGGYELIKTFQGHDQPILSLCNKDNLLFSGQYKQVKVWDIETSQLLSSIEQSSHCRSIYYWAERDSIAISHGSQITLYDPQTFTSKGMLKSTIEEVKAMTTINGLFVAVGKSINSSALNIWDHRQNNVLYEFEKGSDILSTYGSDENRELIYGTLKHYTKRIPFSKNKYGQIQQLQPPQLDKVTGVASFNNYIVSCSLSKRMLLWNQQTGLEMQTNDSIHKDLIMTLAIDKSLKLIYTGSKDGQIKAIKINEDGKFQLVNEINASTQPVNVLNVIQTNNYVVSGGQDKLIKIWKPSKYLLQQQNLIGEFIIDDKM</sequence>
<dbReference type="PANTHER" id="PTHR47969:SF15">
    <property type="entry name" value="CHROMOSOME-ASSOCIATED KINESIN KIF4A-RELATED"/>
    <property type="match status" value="1"/>
</dbReference>
<dbReference type="FunFam" id="2.130.10.10:FF:002116">
    <property type="entry name" value="Uncharacterized protein"/>
    <property type="match status" value="1"/>
</dbReference>
<evidence type="ECO:0000256" key="5">
    <source>
        <dbReference type="ARBA" id="ARBA00022840"/>
    </source>
</evidence>
<dbReference type="InterPro" id="IPR001680">
    <property type="entry name" value="WD40_rpt"/>
</dbReference>
<feature type="coiled-coil region" evidence="12">
    <location>
        <begin position="495"/>
        <end position="522"/>
    </location>
</feature>
<feature type="coiled-coil region" evidence="12">
    <location>
        <begin position="564"/>
        <end position="703"/>
    </location>
</feature>
<keyword evidence="15" id="KW-1185">Reference proteome</keyword>
<evidence type="ECO:0000256" key="8">
    <source>
        <dbReference type="ARBA" id="ARBA00023212"/>
    </source>
</evidence>
<evidence type="ECO:0000256" key="9">
    <source>
        <dbReference type="ARBA" id="ARBA00034704"/>
    </source>
</evidence>
<keyword evidence="2" id="KW-0963">Cytoplasm</keyword>
<dbReference type="InterPro" id="IPR001752">
    <property type="entry name" value="Kinesin_motor_dom"/>
</dbReference>
<evidence type="ECO:0000256" key="10">
    <source>
        <dbReference type="PROSITE-ProRule" id="PRU00221"/>
    </source>
</evidence>
<dbReference type="Proteomes" id="UP000688137">
    <property type="component" value="Unassembled WGS sequence"/>
</dbReference>
<keyword evidence="8" id="KW-0206">Cytoskeleton</keyword>
<evidence type="ECO:0000256" key="1">
    <source>
        <dbReference type="ARBA" id="ARBA00004245"/>
    </source>
</evidence>
<name>A0A8S1JRD8_PARPR</name>
<dbReference type="FunFam" id="3.40.850.10:FF:000019">
    <property type="entry name" value="Kinesin-like protein KIN-5D"/>
    <property type="match status" value="1"/>
</dbReference>
<dbReference type="GO" id="GO:0051231">
    <property type="term" value="P:spindle elongation"/>
    <property type="evidence" value="ECO:0007669"/>
    <property type="project" value="TreeGrafter"/>
</dbReference>
<feature type="domain" description="Kinesin motor" evidence="13">
    <location>
        <begin position="9"/>
        <end position="345"/>
    </location>
</feature>
<dbReference type="InterPro" id="IPR019821">
    <property type="entry name" value="Kinesin_motor_CS"/>
</dbReference>
<dbReference type="GO" id="GO:0007052">
    <property type="term" value="P:mitotic spindle organization"/>
    <property type="evidence" value="ECO:0007669"/>
    <property type="project" value="TreeGrafter"/>
</dbReference>
<evidence type="ECO:0000256" key="7">
    <source>
        <dbReference type="ARBA" id="ARBA00023175"/>
    </source>
</evidence>
<keyword evidence="4 11" id="KW-0547">Nucleotide-binding</keyword>
<dbReference type="OMA" id="FNELIMG"/>
<dbReference type="SMART" id="SM00129">
    <property type="entry name" value="KISc"/>
    <property type="match status" value="1"/>
</dbReference>
<dbReference type="Pfam" id="PF00225">
    <property type="entry name" value="Kinesin"/>
    <property type="match status" value="1"/>
</dbReference>
<keyword evidence="6 12" id="KW-0175">Coiled coil</keyword>
<feature type="coiled-coil region" evidence="12">
    <location>
        <begin position="360"/>
        <end position="437"/>
    </location>
</feature>
<keyword evidence="3" id="KW-0493">Microtubule</keyword>
<evidence type="ECO:0000259" key="13">
    <source>
        <dbReference type="PROSITE" id="PS50067"/>
    </source>
</evidence>
<dbReference type="PROSITE" id="PS50082">
    <property type="entry name" value="WD_REPEATS_2"/>
    <property type="match status" value="2"/>
</dbReference>
<feature type="repeat" description="WD" evidence="10">
    <location>
        <begin position="1058"/>
        <end position="1096"/>
    </location>
</feature>
<evidence type="ECO:0000256" key="4">
    <source>
        <dbReference type="ARBA" id="ARBA00022741"/>
    </source>
</evidence>
<dbReference type="SMART" id="SM00320">
    <property type="entry name" value="WD40"/>
    <property type="match status" value="4"/>
</dbReference>
<evidence type="ECO:0000313" key="14">
    <source>
        <dbReference type="EMBL" id="CAD8044761.1"/>
    </source>
</evidence>
<evidence type="ECO:0000256" key="12">
    <source>
        <dbReference type="SAM" id="Coils"/>
    </source>
</evidence>
<feature type="coiled-coil region" evidence="12">
    <location>
        <begin position="773"/>
        <end position="854"/>
    </location>
</feature>
<dbReference type="PROSITE" id="PS50067">
    <property type="entry name" value="KINESIN_MOTOR_2"/>
    <property type="match status" value="1"/>
</dbReference>
<dbReference type="InterPro" id="IPR027640">
    <property type="entry name" value="Kinesin-like_fam"/>
</dbReference>
<dbReference type="GO" id="GO:0005875">
    <property type="term" value="C:microtubule associated complex"/>
    <property type="evidence" value="ECO:0007669"/>
    <property type="project" value="TreeGrafter"/>
</dbReference>
<evidence type="ECO:0000313" key="15">
    <source>
        <dbReference type="Proteomes" id="UP000688137"/>
    </source>
</evidence>
<dbReference type="PANTHER" id="PTHR47969">
    <property type="entry name" value="CHROMOSOME-ASSOCIATED KINESIN KIF4A-RELATED"/>
    <property type="match status" value="1"/>
</dbReference>
<reference evidence="14" key="1">
    <citation type="submission" date="2021-01" db="EMBL/GenBank/DDBJ databases">
        <authorList>
            <consortium name="Genoscope - CEA"/>
            <person name="William W."/>
        </authorList>
    </citation>
    <scope>NUCLEOTIDE SEQUENCE</scope>
</reference>
<feature type="repeat" description="WD" evidence="10">
    <location>
        <begin position="1310"/>
        <end position="1342"/>
    </location>
</feature>
<evidence type="ECO:0000256" key="3">
    <source>
        <dbReference type="ARBA" id="ARBA00022701"/>
    </source>
</evidence>
<dbReference type="Pfam" id="PF00400">
    <property type="entry name" value="WD40"/>
    <property type="match status" value="2"/>
</dbReference>
<dbReference type="GO" id="GO:0005524">
    <property type="term" value="F:ATP binding"/>
    <property type="evidence" value="ECO:0007669"/>
    <property type="project" value="UniProtKB-UniRule"/>
</dbReference>
<keyword evidence="5 11" id="KW-0067">ATP-binding</keyword>
<gene>
    <name evidence="14" type="ORF">PPRIM_AZ9-3.1.T0080327</name>
</gene>
<comment type="caution">
    <text evidence="14">The sequence shown here is derived from an EMBL/GenBank/DDBJ whole genome shotgun (WGS) entry which is preliminary data.</text>
</comment>
<dbReference type="GO" id="GO:0007018">
    <property type="term" value="P:microtubule-based movement"/>
    <property type="evidence" value="ECO:0007669"/>
    <property type="project" value="InterPro"/>
</dbReference>
<proteinExistence type="inferred from homology"/>